<dbReference type="EMBL" id="CP073100">
    <property type="protein sequence ID" value="QUE49292.1"/>
    <property type="molecule type" value="Genomic_DNA"/>
</dbReference>
<evidence type="ECO:0000313" key="4">
    <source>
        <dbReference type="Proteomes" id="UP000676169"/>
    </source>
</evidence>
<evidence type="ECO:0000256" key="2">
    <source>
        <dbReference type="SAM" id="Phobius"/>
    </source>
</evidence>
<keyword evidence="2" id="KW-0472">Membrane</keyword>
<reference evidence="3" key="1">
    <citation type="submission" date="2021-04" db="EMBL/GenBank/DDBJ databases">
        <title>Luteolibacter sp. 32A isolated from the skin of an Anderson's salamander (Ambystoma andersonii).</title>
        <authorList>
            <person name="Spergser J."/>
            <person name="Busse H.-J."/>
        </authorList>
    </citation>
    <scope>NUCLEOTIDE SEQUENCE</scope>
    <source>
        <strain evidence="3">32A</strain>
    </source>
</reference>
<feature type="compositionally biased region" description="Pro residues" evidence="1">
    <location>
        <begin position="67"/>
        <end position="96"/>
    </location>
</feature>
<feature type="region of interest" description="Disordered" evidence="1">
    <location>
        <begin position="46"/>
        <end position="169"/>
    </location>
</feature>
<dbReference type="PRINTS" id="PR01217">
    <property type="entry name" value="PRICHEXTENSN"/>
</dbReference>
<protein>
    <submittedName>
        <fullName evidence="3">Uncharacterized protein</fullName>
    </submittedName>
</protein>
<feature type="transmembrane region" description="Helical" evidence="2">
    <location>
        <begin position="175"/>
        <end position="197"/>
    </location>
</feature>
<keyword evidence="2" id="KW-0812">Transmembrane</keyword>
<feature type="compositionally biased region" description="Pro residues" evidence="1">
    <location>
        <begin position="108"/>
        <end position="117"/>
    </location>
</feature>
<organism evidence="3 4">
    <name type="scientific">Luteolibacter ambystomatis</name>
    <dbReference type="NCBI Taxonomy" id="2824561"/>
    <lineage>
        <taxon>Bacteria</taxon>
        <taxon>Pseudomonadati</taxon>
        <taxon>Verrucomicrobiota</taxon>
        <taxon>Verrucomicrobiia</taxon>
        <taxon>Verrucomicrobiales</taxon>
        <taxon>Verrucomicrobiaceae</taxon>
        <taxon>Luteolibacter</taxon>
    </lineage>
</organism>
<dbReference type="KEGG" id="lamb:KBB96_10450"/>
<dbReference type="AlphaFoldDB" id="A0A975IXK8"/>
<dbReference type="Proteomes" id="UP000676169">
    <property type="component" value="Chromosome"/>
</dbReference>
<feature type="compositionally biased region" description="Low complexity" evidence="1">
    <location>
        <begin position="138"/>
        <end position="169"/>
    </location>
</feature>
<feature type="compositionally biased region" description="Low complexity" evidence="1">
    <location>
        <begin position="97"/>
        <end position="107"/>
    </location>
</feature>
<gene>
    <name evidence="3" type="ORF">KBB96_10450</name>
</gene>
<feature type="compositionally biased region" description="Low complexity" evidence="1">
    <location>
        <begin position="118"/>
        <end position="128"/>
    </location>
</feature>
<accession>A0A975IXK8</accession>
<keyword evidence="2" id="KW-1133">Transmembrane helix</keyword>
<sequence>MTGTYDPYQQREFRCGHCNGRIVIPIDLPPTTGPCPHCGGVITSPAPPHHPPAASPSGAAPVQQVPVPVPAQPQPPVQPVQPVPQITPPVQPPPAVQAPVQMPQVQLQPPPAAPSPAVPAQAPAQPVVVPAPAPPAQPAATAAPARPAGVLAESAPASPAKTSSASLPKSGRRGLIPALLLMLVLIGALGAGGVYFLNTYYGKTTPPLGQVSATPGETPRPNNEEEYLRSGWQREAYKVLRGYVDATTPDAKAPYIVGGKEEVPKLGEFYGGGRIDDSDTPAEAFSAYELSMEDRKRGLFLMIYDQPPQFEMREFFRPLASLEVQYGLQDADMLLASVAQASNFAMEPVRVQAFFKRFPDGLRLDWDMFAQTKYRSLRAFVESPTPGQKAVFRVFVVEDVGEEGKSASGIRTYRIADPATTSDSTRIRVKVDSEPGRALSSINWRGSKDSRPQTRTATLELEWVGKDDPQLSVSRFICWEFLGLGGHESAAVGK</sequence>
<feature type="compositionally biased region" description="Low complexity" evidence="1">
    <location>
        <begin position="55"/>
        <end position="66"/>
    </location>
</feature>
<evidence type="ECO:0000313" key="3">
    <source>
        <dbReference type="EMBL" id="QUE49292.1"/>
    </source>
</evidence>
<keyword evidence="4" id="KW-1185">Reference proteome</keyword>
<name>A0A975IXK8_9BACT</name>
<evidence type="ECO:0000256" key="1">
    <source>
        <dbReference type="SAM" id="MobiDB-lite"/>
    </source>
</evidence>
<proteinExistence type="predicted"/>
<dbReference type="RefSeq" id="WP_211629342.1">
    <property type="nucleotide sequence ID" value="NZ_CP073100.1"/>
</dbReference>